<dbReference type="InterPro" id="IPR051135">
    <property type="entry name" value="Gal/GlcNAc/GalNAc_ST"/>
</dbReference>
<name>A0AAV2KHS2_KNICA</name>
<sequence>MFISWKSLVLIAFGLMTTQYTIINLLAPPEHCLCPAHSKLDFEEQLTNPRQTHVLILTSTRCGSSFLGQLLNQHPDVFYLFEPLYHIQDSLTGNMNFIREVIAGASRDLLWSLFQCDLHALERYLRPPPSNHMVNSLFFWGSSRALCRTPVCKPTNPDKWAEGQCGQCSPINLTRAGEFCSTRSHVAYKTVRIVVVDDLRPLLEDPRLNIKVIQLVRDPRGILNSRIDIFSGWYKAWHTWKTTGQRPESLDIHPPQFNSTCEELYGSVTTALSKPEWLRDRYMLLRYEDLARFPHQKTKEIYDFVGLNMTSSVEKWISDHTGSSTDSKNKPSTKQDSAAIASSWRRKLPIDLVKQAQKECHHYMRLLGYRQVQTQEDLLNMNISLVEDTFLEPYL</sequence>
<dbReference type="GO" id="GO:0001517">
    <property type="term" value="F:N-acetylglucosamine 6-O-sulfotransferase activity"/>
    <property type="evidence" value="ECO:0007669"/>
    <property type="project" value="TreeGrafter"/>
</dbReference>
<dbReference type="PANTHER" id="PTHR10704:SF71">
    <property type="entry name" value="CARBOHYDRATE SULFOTRANSFERASE 1-LIKE"/>
    <property type="match status" value="1"/>
</dbReference>
<proteinExistence type="inferred from homology"/>
<feature type="compositionally biased region" description="Polar residues" evidence="2">
    <location>
        <begin position="320"/>
        <end position="336"/>
    </location>
</feature>
<dbReference type="InterPro" id="IPR027417">
    <property type="entry name" value="P-loop_NTPase"/>
</dbReference>
<dbReference type="EC" id="2.8.2.-" evidence="1"/>
<dbReference type="Gene3D" id="3.40.50.300">
    <property type="entry name" value="P-loop containing nucleotide triphosphate hydrolases"/>
    <property type="match status" value="1"/>
</dbReference>
<organism evidence="4 5">
    <name type="scientific">Knipowitschia caucasica</name>
    <name type="common">Caucasian dwarf goby</name>
    <name type="synonym">Pomatoschistus caucasicus</name>
    <dbReference type="NCBI Taxonomy" id="637954"/>
    <lineage>
        <taxon>Eukaryota</taxon>
        <taxon>Metazoa</taxon>
        <taxon>Chordata</taxon>
        <taxon>Craniata</taxon>
        <taxon>Vertebrata</taxon>
        <taxon>Euteleostomi</taxon>
        <taxon>Actinopterygii</taxon>
        <taxon>Neopterygii</taxon>
        <taxon>Teleostei</taxon>
        <taxon>Neoteleostei</taxon>
        <taxon>Acanthomorphata</taxon>
        <taxon>Gobiaria</taxon>
        <taxon>Gobiiformes</taxon>
        <taxon>Gobioidei</taxon>
        <taxon>Gobiidae</taxon>
        <taxon>Gobiinae</taxon>
        <taxon>Knipowitschia</taxon>
    </lineage>
</organism>
<dbReference type="SUPFAM" id="SSF52540">
    <property type="entry name" value="P-loop containing nucleoside triphosphate hydrolases"/>
    <property type="match status" value="1"/>
</dbReference>
<evidence type="ECO:0000259" key="3">
    <source>
        <dbReference type="Pfam" id="PF00685"/>
    </source>
</evidence>
<comment type="similarity">
    <text evidence="1">Belongs to the sulfotransferase 1 family.</text>
</comment>
<dbReference type="PANTHER" id="PTHR10704">
    <property type="entry name" value="CARBOHYDRATE SULFOTRANSFERASE"/>
    <property type="match status" value="1"/>
</dbReference>
<evidence type="ECO:0000256" key="2">
    <source>
        <dbReference type="SAM" id="MobiDB-lite"/>
    </source>
</evidence>
<evidence type="ECO:0000313" key="4">
    <source>
        <dbReference type="EMBL" id="CAL1587509.1"/>
    </source>
</evidence>
<dbReference type="GO" id="GO:0006790">
    <property type="term" value="P:sulfur compound metabolic process"/>
    <property type="evidence" value="ECO:0007669"/>
    <property type="project" value="TreeGrafter"/>
</dbReference>
<evidence type="ECO:0000313" key="5">
    <source>
        <dbReference type="Proteomes" id="UP001497482"/>
    </source>
</evidence>
<reference evidence="4 5" key="1">
    <citation type="submission" date="2024-04" db="EMBL/GenBank/DDBJ databases">
        <authorList>
            <person name="Waldvogel A.-M."/>
            <person name="Schoenle A."/>
        </authorList>
    </citation>
    <scope>NUCLEOTIDE SEQUENCE [LARGE SCALE GENOMIC DNA]</scope>
</reference>
<dbReference type="EMBL" id="OZ035840">
    <property type="protein sequence ID" value="CAL1587509.1"/>
    <property type="molecule type" value="Genomic_DNA"/>
</dbReference>
<dbReference type="Pfam" id="PF00685">
    <property type="entry name" value="Sulfotransfer_1"/>
    <property type="match status" value="1"/>
</dbReference>
<feature type="region of interest" description="Disordered" evidence="2">
    <location>
        <begin position="318"/>
        <end position="340"/>
    </location>
</feature>
<dbReference type="GO" id="GO:0006044">
    <property type="term" value="P:N-acetylglucosamine metabolic process"/>
    <property type="evidence" value="ECO:0007669"/>
    <property type="project" value="TreeGrafter"/>
</dbReference>
<dbReference type="InterPro" id="IPR000863">
    <property type="entry name" value="Sulfotransferase_dom"/>
</dbReference>
<dbReference type="Proteomes" id="UP001497482">
    <property type="component" value="Chromosome 18"/>
</dbReference>
<evidence type="ECO:0000256" key="1">
    <source>
        <dbReference type="RuleBase" id="RU361155"/>
    </source>
</evidence>
<protein>
    <recommendedName>
        <fullName evidence="1">Sulfotransferase</fullName>
        <ecNumber evidence="1">2.8.2.-</ecNumber>
    </recommendedName>
</protein>
<dbReference type="AlphaFoldDB" id="A0AAV2KHS2"/>
<keyword evidence="1" id="KW-0808">Transferase</keyword>
<accession>A0AAV2KHS2</accession>
<keyword evidence="5" id="KW-1185">Reference proteome</keyword>
<gene>
    <name evidence="4" type="ORF">KC01_LOCUS17467</name>
</gene>
<feature type="domain" description="Sulfotransferase" evidence="3">
    <location>
        <begin position="52"/>
        <end position="366"/>
    </location>
</feature>